<name>A0ABT2X6P4_9RHOB</name>
<comment type="caution">
    <text evidence="2">The sequence shown here is derived from an EMBL/GenBank/DDBJ whole genome shotgun (WGS) entry which is preliminary data.</text>
</comment>
<sequence length="321" mass="33495">MSEMTSTNAPAPPLWRWIVRFAGAFPLAVLIVSFLMLCAISGTVPLWGIPVHEDGERSFLQTVFYFEHATREWPLDLLLGAAIGGAAALGLAPRRGLTPRRAVRALVAVSAVILAGTLVTVGPVALLDNLLQSHTRPTAELEIGSHWYFHFLGQIALLLSVLAIGLTLRAASAARPAGSAWPVILIVGAVFAGLSLAFGAGTGLAATSVLDPVYLGHQAREVATNALVTIPLSFFVCARLAETPSFGRPNGPGIAAGGVIMLAALGLAGYIAHGALTGGAMEEAQSTDLRVLIFPHFFEHMFTYAVASLTAAAVFAAAGRR</sequence>
<dbReference type="EMBL" id="JAOVQO010000016">
    <property type="protein sequence ID" value="MCU9849599.1"/>
    <property type="molecule type" value="Genomic_DNA"/>
</dbReference>
<feature type="transmembrane region" description="Helical" evidence="1">
    <location>
        <begin position="73"/>
        <end position="93"/>
    </location>
</feature>
<keyword evidence="1" id="KW-0472">Membrane</keyword>
<feature type="transmembrane region" description="Helical" evidence="1">
    <location>
        <begin position="222"/>
        <end position="241"/>
    </location>
</feature>
<feature type="transmembrane region" description="Helical" evidence="1">
    <location>
        <begin position="253"/>
        <end position="272"/>
    </location>
</feature>
<feature type="transmembrane region" description="Helical" evidence="1">
    <location>
        <begin position="21"/>
        <end position="49"/>
    </location>
</feature>
<evidence type="ECO:0000313" key="3">
    <source>
        <dbReference type="Proteomes" id="UP001209535"/>
    </source>
</evidence>
<keyword evidence="3" id="KW-1185">Reference proteome</keyword>
<keyword evidence="1" id="KW-1133">Transmembrane helix</keyword>
<feature type="transmembrane region" description="Helical" evidence="1">
    <location>
        <begin position="180"/>
        <end position="202"/>
    </location>
</feature>
<reference evidence="2 3" key="1">
    <citation type="submission" date="2022-10" db="EMBL/GenBank/DDBJ databases">
        <title>Defluviimonas sp. nov., isolated from ocean surface sediments.</title>
        <authorList>
            <person name="He W."/>
            <person name="Wang L."/>
            <person name="Zhang D.-F."/>
        </authorList>
    </citation>
    <scope>NUCLEOTIDE SEQUENCE [LARGE SCALE GENOMIC DNA]</scope>
    <source>
        <strain evidence="2 3">WL0024</strain>
    </source>
</reference>
<proteinExistence type="predicted"/>
<evidence type="ECO:0000256" key="1">
    <source>
        <dbReference type="SAM" id="Phobius"/>
    </source>
</evidence>
<feature type="transmembrane region" description="Helical" evidence="1">
    <location>
        <begin position="105"/>
        <end position="127"/>
    </location>
</feature>
<dbReference type="Proteomes" id="UP001209535">
    <property type="component" value="Unassembled WGS sequence"/>
</dbReference>
<protein>
    <submittedName>
        <fullName evidence="2">Uncharacterized protein</fullName>
    </submittedName>
</protein>
<evidence type="ECO:0000313" key="2">
    <source>
        <dbReference type="EMBL" id="MCU9849599.1"/>
    </source>
</evidence>
<accession>A0ABT2X6P4</accession>
<organism evidence="2 3">
    <name type="scientific">Albidovulum salinarum</name>
    <dbReference type="NCBI Taxonomy" id="2984153"/>
    <lineage>
        <taxon>Bacteria</taxon>
        <taxon>Pseudomonadati</taxon>
        <taxon>Pseudomonadota</taxon>
        <taxon>Alphaproteobacteria</taxon>
        <taxon>Rhodobacterales</taxon>
        <taxon>Paracoccaceae</taxon>
        <taxon>Albidovulum</taxon>
    </lineage>
</organism>
<feature type="transmembrane region" description="Helical" evidence="1">
    <location>
        <begin position="147"/>
        <end position="168"/>
    </location>
</feature>
<feature type="transmembrane region" description="Helical" evidence="1">
    <location>
        <begin position="301"/>
        <end position="319"/>
    </location>
</feature>
<keyword evidence="1" id="KW-0812">Transmembrane</keyword>
<gene>
    <name evidence="2" type="ORF">OEZ60_16485</name>
</gene>